<evidence type="ECO:0000256" key="2">
    <source>
        <dbReference type="ARBA" id="ARBA00022723"/>
    </source>
</evidence>
<name>A0A8J5TJV8_HOMAM</name>
<evidence type="ECO:0000313" key="5">
    <source>
        <dbReference type="EMBL" id="KAG7176386.1"/>
    </source>
</evidence>
<dbReference type="InterPro" id="IPR003293">
    <property type="entry name" value="Nudix_hydrolase6-like"/>
</dbReference>
<dbReference type="AlphaFoldDB" id="A0A8J5TJV8"/>
<dbReference type="GO" id="GO:0051287">
    <property type="term" value="F:NAD binding"/>
    <property type="evidence" value="ECO:0007669"/>
    <property type="project" value="TreeGrafter"/>
</dbReference>
<keyword evidence="3 5" id="KW-0378">Hydrolase</keyword>
<sequence length="285" mass="32905">MEAPVQFKGARDRFSGVTISSEEEPASPQEFEAVLQASMSHWMEENIRGVWFKVDLEHADWVPVLVKHGFIYHHAQPQFVMMVKWLSVNEPNNIPRYAHNVVGVGAFVVNDQDELLVVRERFHTRPHWKLPGGYVEPGEDLGTAALREVKEETGIDAEFVSLVSFRHVHGANYNCSDIYFIVHLRPITQRITMCQRELTACEWMKLQEYVQHPYVHETNRFFAERFLECRRNGVKIQATNIFSPAFRKNQVIYSINSKVEKESINEKAENSSIDTQSLMNGDAKL</sequence>
<dbReference type="PROSITE" id="PS51462">
    <property type="entry name" value="NUDIX"/>
    <property type="match status" value="1"/>
</dbReference>
<evidence type="ECO:0000313" key="6">
    <source>
        <dbReference type="Proteomes" id="UP000747542"/>
    </source>
</evidence>
<feature type="domain" description="Nudix hydrolase" evidence="4">
    <location>
        <begin position="99"/>
        <end position="228"/>
    </location>
</feature>
<dbReference type="PANTHER" id="PTHR13994:SF13">
    <property type="entry name" value="FI03680P"/>
    <property type="match status" value="1"/>
</dbReference>
<dbReference type="Pfam" id="PF18290">
    <property type="entry name" value="Nudix_hydro"/>
    <property type="match status" value="1"/>
</dbReference>
<dbReference type="Proteomes" id="UP000747542">
    <property type="component" value="Unassembled WGS sequence"/>
</dbReference>
<proteinExistence type="inferred from homology"/>
<keyword evidence="6" id="KW-1185">Reference proteome</keyword>
<keyword evidence="2" id="KW-0479">Metal-binding</keyword>
<dbReference type="FunFam" id="3.90.79.10:FF:000015">
    <property type="entry name" value="Nudix hydrolase 8"/>
    <property type="match status" value="1"/>
</dbReference>
<dbReference type="InterPro" id="IPR040618">
    <property type="entry name" value="Pre-Nudix"/>
</dbReference>
<dbReference type="GO" id="GO:0047631">
    <property type="term" value="F:ADP-ribose diphosphatase activity"/>
    <property type="evidence" value="ECO:0007669"/>
    <property type="project" value="TreeGrafter"/>
</dbReference>
<comment type="similarity">
    <text evidence="1">Belongs to the Nudix hydrolase family.</text>
</comment>
<accession>A0A8J5TJV8</accession>
<protein>
    <submittedName>
        <fullName evidence="5">Nudix hydrolase 8-like</fullName>
    </submittedName>
</protein>
<dbReference type="InterPro" id="IPR020084">
    <property type="entry name" value="NUDIX_hydrolase_CS"/>
</dbReference>
<dbReference type="PROSITE" id="PS00893">
    <property type="entry name" value="NUDIX_BOX"/>
    <property type="match status" value="1"/>
</dbReference>
<dbReference type="EMBL" id="JAHLQT010003582">
    <property type="protein sequence ID" value="KAG7176386.1"/>
    <property type="molecule type" value="Genomic_DNA"/>
</dbReference>
<gene>
    <name evidence="5" type="primary">NUDT8-L</name>
    <name evidence="5" type="ORF">Hamer_G009193</name>
</gene>
<dbReference type="PANTHER" id="PTHR13994">
    <property type="entry name" value="NUDIX HYDROLASE RELATED"/>
    <property type="match status" value="1"/>
</dbReference>
<comment type="caution">
    <text evidence="5">The sequence shown here is derived from an EMBL/GenBank/DDBJ whole genome shotgun (WGS) entry which is preliminary data.</text>
</comment>
<organism evidence="5 6">
    <name type="scientific">Homarus americanus</name>
    <name type="common">American lobster</name>
    <dbReference type="NCBI Taxonomy" id="6706"/>
    <lineage>
        <taxon>Eukaryota</taxon>
        <taxon>Metazoa</taxon>
        <taxon>Ecdysozoa</taxon>
        <taxon>Arthropoda</taxon>
        <taxon>Crustacea</taxon>
        <taxon>Multicrustacea</taxon>
        <taxon>Malacostraca</taxon>
        <taxon>Eumalacostraca</taxon>
        <taxon>Eucarida</taxon>
        <taxon>Decapoda</taxon>
        <taxon>Pleocyemata</taxon>
        <taxon>Astacidea</taxon>
        <taxon>Nephropoidea</taxon>
        <taxon>Nephropidae</taxon>
        <taxon>Homarus</taxon>
    </lineage>
</organism>
<evidence type="ECO:0000256" key="1">
    <source>
        <dbReference type="ARBA" id="ARBA00005582"/>
    </source>
</evidence>
<dbReference type="OrthoDB" id="447842at2759"/>
<evidence type="ECO:0000259" key="4">
    <source>
        <dbReference type="PROSITE" id="PS51462"/>
    </source>
</evidence>
<evidence type="ECO:0000256" key="3">
    <source>
        <dbReference type="ARBA" id="ARBA00022801"/>
    </source>
</evidence>
<dbReference type="FunFam" id="3.40.630.30:FF:000016">
    <property type="entry name" value="nudix hydrolase 2"/>
    <property type="match status" value="1"/>
</dbReference>
<dbReference type="InterPro" id="IPR000086">
    <property type="entry name" value="NUDIX_hydrolase_dom"/>
</dbReference>
<dbReference type="GO" id="GO:0046872">
    <property type="term" value="F:metal ion binding"/>
    <property type="evidence" value="ECO:0007669"/>
    <property type="project" value="UniProtKB-KW"/>
</dbReference>
<dbReference type="GO" id="GO:0035529">
    <property type="term" value="F:NADH pyrophosphatase activity"/>
    <property type="evidence" value="ECO:0007669"/>
    <property type="project" value="TreeGrafter"/>
</dbReference>
<dbReference type="Pfam" id="PF00293">
    <property type="entry name" value="NUDIX"/>
    <property type="match status" value="1"/>
</dbReference>
<reference evidence="5" key="1">
    <citation type="journal article" date="2021" name="Sci. Adv.">
        <title>The American lobster genome reveals insights on longevity, neural, and immune adaptations.</title>
        <authorList>
            <person name="Polinski J.M."/>
            <person name="Zimin A.V."/>
            <person name="Clark K.F."/>
            <person name="Kohn A.B."/>
            <person name="Sadowski N."/>
            <person name="Timp W."/>
            <person name="Ptitsyn A."/>
            <person name="Khanna P."/>
            <person name="Romanova D.Y."/>
            <person name="Williams P."/>
            <person name="Greenwood S.J."/>
            <person name="Moroz L.L."/>
            <person name="Walt D.R."/>
            <person name="Bodnar A.G."/>
        </authorList>
    </citation>
    <scope>NUCLEOTIDE SEQUENCE</scope>
    <source>
        <strain evidence="5">GMGI-L3</strain>
    </source>
</reference>
<dbReference type="CDD" id="cd04670">
    <property type="entry name" value="NUDIX_ASFGF2_Nudt6"/>
    <property type="match status" value="1"/>
</dbReference>